<keyword evidence="2" id="KW-1185">Reference proteome</keyword>
<organism evidence="1 2">
    <name type="scientific">[Pantoea] beijingensis</name>
    <dbReference type="NCBI Taxonomy" id="1324864"/>
    <lineage>
        <taxon>Bacteria</taxon>
        <taxon>Pseudomonadati</taxon>
        <taxon>Pseudomonadota</taxon>
        <taxon>Gammaproteobacteria</taxon>
        <taxon>Enterobacterales</taxon>
        <taxon>Erwiniaceae</taxon>
        <taxon>Erwinia</taxon>
    </lineage>
</organism>
<accession>A0A443IG77</accession>
<dbReference type="EMBL" id="JMEE01000004">
    <property type="protein sequence ID" value="RWR03068.1"/>
    <property type="molecule type" value="Genomic_DNA"/>
</dbReference>
<dbReference type="Proteomes" id="UP000288794">
    <property type="component" value="Unassembled WGS sequence"/>
</dbReference>
<dbReference type="RefSeq" id="WP_128175658.1">
    <property type="nucleotide sequence ID" value="NZ_CP071409.1"/>
</dbReference>
<name>A0A443IG77_9GAMM</name>
<gene>
    <name evidence="1" type="ORF">ED28_04525</name>
</gene>
<reference evidence="1 2" key="1">
    <citation type="submission" date="2014-04" db="EMBL/GenBank/DDBJ databases">
        <title>Draft genome sequence of Pantoea beijingensis strain LMG 27579, an emerging pathogen to Pleurotus eryngii with potential industrial application.</title>
        <authorList>
            <person name="Xu F."/>
            <person name="Liu Y."/>
            <person name="Wang S."/>
            <person name="Yin Y."/>
            <person name="Ma Y."/>
            <person name="Zhao S."/>
            <person name="Rong C."/>
        </authorList>
    </citation>
    <scope>NUCLEOTIDE SEQUENCE [LARGE SCALE GENOMIC DNA]</scope>
    <source>
        <strain evidence="1 2">LMG 27579</strain>
    </source>
</reference>
<comment type="caution">
    <text evidence="1">The sequence shown here is derived from an EMBL/GenBank/DDBJ whole genome shotgun (WGS) entry which is preliminary data.</text>
</comment>
<evidence type="ECO:0000313" key="1">
    <source>
        <dbReference type="EMBL" id="RWR03068.1"/>
    </source>
</evidence>
<dbReference type="AlphaFoldDB" id="A0A443IG77"/>
<sequence>MKKHPNKAIQSAIEYAIAHGWHFHPSSGHAFGRQVCGYPEHPLHQMSIWSTLRVPENHAKQIRCKIDSCLVNRGKR</sequence>
<protein>
    <submittedName>
        <fullName evidence="1">Uncharacterized protein</fullName>
    </submittedName>
</protein>
<proteinExistence type="predicted"/>
<evidence type="ECO:0000313" key="2">
    <source>
        <dbReference type="Proteomes" id="UP000288794"/>
    </source>
</evidence>